<reference evidence="2 3" key="1">
    <citation type="journal article" date="2023" name="Plants (Basel)">
        <title>Bridging the Gap: Combining Genomics and Transcriptomics Approaches to Understand Stylosanthes scabra, an Orphan Legume from the Brazilian Caatinga.</title>
        <authorList>
            <person name="Ferreira-Neto J.R.C."/>
            <person name="da Silva M.D."/>
            <person name="Binneck E."/>
            <person name="de Melo N.F."/>
            <person name="da Silva R.H."/>
            <person name="de Melo A.L.T.M."/>
            <person name="Pandolfi V."/>
            <person name="Bustamante F.O."/>
            <person name="Brasileiro-Vidal A.C."/>
            <person name="Benko-Iseppon A.M."/>
        </authorList>
    </citation>
    <scope>NUCLEOTIDE SEQUENCE [LARGE SCALE GENOMIC DNA]</scope>
    <source>
        <tissue evidence="2">Leaves</tissue>
    </source>
</reference>
<feature type="compositionally biased region" description="Polar residues" evidence="1">
    <location>
        <begin position="8"/>
        <end position="20"/>
    </location>
</feature>
<dbReference type="EMBL" id="JASCZI010030258">
    <property type="protein sequence ID" value="MED6120046.1"/>
    <property type="molecule type" value="Genomic_DNA"/>
</dbReference>
<keyword evidence="3" id="KW-1185">Reference proteome</keyword>
<organism evidence="2 3">
    <name type="scientific">Stylosanthes scabra</name>
    <dbReference type="NCBI Taxonomy" id="79078"/>
    <lineage>
        <taxon>Eukaryota</taxon>
        <taxon>Viridiplantae</taxon>
        <taxon>Streptophyta</taxon>
        <taxon>Embryophyta</taxon>
        <taxon>Tracheophyta</taxon>
        <taxon>Spermatophyta</taxon>
        <taxon>Magnoliopsida</taxon>
        <taxon>eudicotyledons</taxon>
        <taxon>Gunneridae</taxon>
        <taxon>Pentapetalae</taxon>
        <taxon>rosids</taxon>
        <taxon>fabids</taxon>
        <taxon>Fabales</taxon>
        <taxon>Fabaceae</taxon>
        <taxon>Papilionoideae</taxon>
        <taxon>50 kb inversion clade</taxon>
        <taxon>dalbergioids sensu lato</taxon>
        <taxon>Dalbergieae</taxon>
        <taxon>Pterocarpus clade</taxon>
        <taxon>Stylosanthes</taxon>
    </lineage>
</organism>
<comment type="caution">
    <text evidence="2">The sequence shown here is derived from an EMBL/GenBank/DDBJ whole genome shotgun (WGS) entry which is preliminary data.</text>
</comment>
<evidence type="ECO:0000313" key="3">
    <source>
        <dbReference type="Proteomes" id="UP001341840"/>
    </source>
</evidence>
<evidence type="ECO:0000313" key="2">
    <source>
        <dbReference type="EMBL" id="MED6120046.1"/>
    </source>
</evidence>
<name>A0ABU6R811_9FABA</name>
<gene>
    <name evidence="2" type="ORF">PIB30_017294</name>
</gene>
<proteinExistence type="predicted"/>
<protein>
    <submittedName>
        <fullName evidence="2">Uncharacterized protein</fullName>
    </submittedName>
</protein>
<feature type="region of interest" description="Disordered" evidence="1">
    <location>
        <begin position="1"/>
        <end position="20"/>
    </location>
</feature>
<dbReference type="Proteomes" id="UP001341840">
    <property type="component" value="Unassembled WGS sequence"/>
</dbReference>
<sequence length="201" mass="22922">MPPKLNPRRSSSQVNNENKNITNEGEIETVKAKWEYWNTEIFFTICVKEIQINSEFAKFKNECPKVLGSLEQCFKDIVATGYGTWAPSEVQNLEKINNQNNYDDTNEDFENGDDINYTNEFVQEDIADITIVQSPPKKKRRKTSSKKVEKRFGIDSRLQNSLDRMLVSMESKAAAKGDDPCSIENCIKLLRTLSGLEPSSP</sequence>
<accession>A0ABU6R811</accession>
<evidence type="ECO:0000256" key="1">
    <source>
        <dbReference type="SAM" id="MobiDB-lite"/>
    </source>
</evidence>